<reference evidence="1 2" key="1">
    <citation type="journal article" date="2019" name="Sci. Rep.">
        <title>Orb-weaving spider Araneus ventricosus genome elucidates the spidroin gene catalogue.</title>
        <authorList>
            <person name="Kono N."/>
            <person name="Nakamura H."/>
            <person name="Ohtoshi R."/>
            <person name="Moran D.A.P."/>
            <person name="Shinohara A."/>
            <person name="Yoshida Y."/>
            <person name="Fujiwara M."/>
            <person name="Mori M."/>
            <person name="Tomita M."/>
            <person name="Arakawa K."/>
        </authorList>
    </citation>
    <scope>NUCLEOTIDE SEQUENCE [LARGE SCALE GENOMIC DNA]</scope>
</reference>
<protein>
    <submittedName>
        <fullName evidence="1">Uncharacterized protein</fullName>
    </submittedName>
</protein>
<proteinExistence type="predicted"/>
<name>A0A4Y2I3G5_ARAVE</name>
<organism evidence="1 2">
    <name type="scientific">Araneus ventricosus</name>
    <name type="common">Orbweaver spider</name>
    <name type="synonym">Epeira ventricosa</name>
    <dbReference type="NCBI Taxonomy" id="182803"/>
    <lineage>
        <taxon>Eukaryota</taxon>
        <taxon>Metazoa</taxon>
        <taxon>Ecdysozoa</taxon>
        <taxon>Arthropoda</taxon>
        <taxon>Chelicerata</taxon>
        <taxon>Arachnida</taxon>
        <taxon>Araneae</taxon>
        <taxon>Araneomorphae</taxon>
        <taxon>Entelegynae</taxon>
        <taxon>Araneoidea</taxon>
        <taxon>Araneidae</taxon>
        <taxon>Araneus</taxon>
    </lineage>
</organism>
<evidence type="ECO:0000313" key="1">
    <source>
        <dbReference type="EMBL" id="GBM72125.1"/>
    </source>
</evidence>
<comment type="caution">
    <text evidence="1">The sequence shown here is derived from an EMBL/GenBank/DDBJ whole genome shotgun (WGS) entry which is preliminary data.</text>
</comment>
<keyword evidence="2" id="KW-1185">Reference proteome</keyword>
<sequence>MYLLWGASVAYQKDYTLSRCSAQVSEGPGRRDNNTLTLTPLHTPEIGIQRVPCQLNGYAWKEVHTMLPYGDMIDLTSDHACVKFF</sequence>
<dbReference type="AlphaFoldDB" id="A0A4Y2I3G5"/>
<dbReference type="EMBL" id="BGPR01002356">
    <property type="protein sequence ID" value="GBM72125.1"/>
    <property type="molecule type" value="Genomic_DNA"/>
</dbReference>
<dbReference type="Proteomes" id="UP000499080">
    <property type="component" value="Unassembled WGS sequence"/>
</dbReference>
<evidence type="ECO:0000313" key="2">
    <source>
        <dbReference type="Proteomes" id="UP000499080"/>
    </source>
</evidence>
<gene>
    <name evidence="1" type="ORF">AVEN_96213_1</name>
</gene>
<accession>A0A4Y2I3G5</accession>